<dbReference type="CDD" id="cd03801">
    <property type="entry name" value="GT4_PimA-like"/>
    <property type="match status" value="1"/>
</dbReference>
<dbReference type="Pfam" id="PF00534">
    <property type="entry name" value="Glycos_transf_1"/>
    <property type="match status" value="1"/>
</dbReference>
<dbReference type="EMBL" id="DSGT01000009">
    <property type="protein sequence ID" value="HEW53094.1"/>
    <property type="molecule type" value="Genomic_DNA"/>
</dbReference>
<keyword evidence="2" id="KW-0808">Transferase</keyword>
<comment type="caution">
    <text evidence="2">The sequence shown here is derived from an EMBL/GenBank/DDBJ whole genome shotgun (WGS) entry which is preliminary data.</text>
</comment>
<sequence length="340" mass="39746">MVGLRNVKFEVFRDISSKVSADFILPLKTEKVIDIIYSVAENINRYGPDVCLVMIQEPIYVVATKLADPNMGTAIYIHYPFEEELTSENIYVFLDLYRFPYVYENLYKLADLHMSNSNYTASALYRSFGIESNVVYPAINWEYFEEQVDVSSDRGTTILTVGRFVPQKRQDVLLDWFKRFIKPEVPDAELIIIGMPDRRFQMYYERLRRLSSEIEGVTLIDRILPPREMMKYYRMAKVYVHLRLGEHFGMAPVEAMSQGAIPLLPENSGIAELVTHGRDGYVASNDGEFINYIIKLLKTPEQELAEVRRFAYRRAWYFNPDRFAKEVIHYLKIISRSQTK</sequence>
<dbReference type="InterPro" id="IPR001296">
    <property type="entry name" value="Glyco_trans_1"/>
</dbReference>
<reference evidence="2" key="1">
    <citation type="journal article" date="2020" name="mSystems">
        <title>Genome- and Community-Level Interaction Insights into Carbon Utilization and Element Cycling Functions of Hydrothermarchaeota in Hydrothermal Sediment.</title>
        <authorList>
            <person name="Zhou Z."/>
            <person name="Liu Y."/>
            <person name="Xu W."/>
            <person name="Pan J."/>
            <person name="Luo Z.H."/>
            <person name="Li M."/>
        </authorList>
    </citation>
    <scope>NUCLEOTIDE SEQUENCE [LARGE SCALE GENOMIC DNA]</scope>
    <source>
        <strain evidence="2">SpSt-16</strain>
    </source>
</reference>
<dbReference type="PANTHER" id="PTHR45919">
    <property type="entry name" value="GDP-MAN:MAN(3)GLCNAC(2)-PP-DOL ALPHA-1,2-MANNOSYLTRANSFERASE"/>
    <property type="match status" value="1"/>
</dbReference>
<name>A0A7C2VB78_9CREN</name>
<evidence type="ECO:0000313" key="2">
    <source>
        <dbReference type="EMBL" id="HEW53094.1"/>
    </source>
</evidence>
<dbReference type="GO" id="GO:0016020">
    <property type="term" value="C:membrane"/>
    <property type="evidence" value="ECO:0007669"/>
    <property type="project" value="TreeGrafter"/>
</dbReference>
<dbReference type="GO" id="GO:0006487">
    <property type="term" value="P:protein N-linked glycosylation"/>
    <property type="evidence" value="ECO:0007669"/>
    <property type="project" value="TreeGrafter"/>
</dbReference>
<accession>A0A7C2VB78</accession>
<dbReference type="AlphaFoldDB" id="A0A7C2VB78"/>
<protein>
    <submittedName>
        <fullName evidence="2">Glycosyltransferase</fullName>
    </submittedName>
</protein>
<organism evidence="2">
    <name type="scientific">Ignisphaera aggregans</name>
    <dbReference type="NCBI Taxonomy" id="334771"/>
    <lineage>
        <taxon>Archaea</taxon>
        <taxon>Thermoproteota</taxon>
        <taxon>Thermoprotei</taxon>
        <taxon>Desulfurococcales</taxon>
        <taxon>Desulfurococcaceae</taxon>
        <taxon>Ignisphaera</taxon>
    </lineage>
</organism>
<dbReference type="Gene3D" id="3.40.50.2000">
    <property type="entry name" value="Glycogen Phosphorylase B"/>
    <property type="match status" value="1"/>
</dbReference>
<proteinExistence type="predicted"/>
<evidence type="ECO:0000259" key="1">
    <source>
        <dbReference type="Pfam" id="PF00534"/>
    </source>
</evidence>
<dbReference type="GO" id="GO:0004377">
    <property type="term" value="F:GDP-Man:Man(3)GlcNAc(2)-PP-Dol alpha-1,2-mannosyltransferase activity"/>
    <property type="evidence" value="ECO:0007669"/>
    <property type="project" value="InterPro"/>
</dbReference>
<dbReference type="SUPFAM" id="SSF53756">
    <property type="entry name" value="UDP-Glycosyltransferase/glycogen phosphorylase"/>
    <property type="match status" value="1"/>
</dbReference>
<gene>
    <name evidence="2" type="ORF">ENO77_02850</name>
</gene>
<dbReference type="PANTHER" id="PTHR45919:SF1">
    <property type="entry name" value="GDP-MAN:MAN(3)GLCNAC(2)-PP-DOL ALPHA-1,2-MANNOSYLTRANSFERASE"/>
    <property type="match status" value="1"/>
</dbReference>
<dbReference type="InterPro" id="IPR038013">
    <property type="entry name" value="ALG11"/>
</dbReference>
<feature type="domain" description="Glycosyl transferase family 1" evidence="1">
    <location>
        <begin position="153"/>
        <end position="302"/>
    </location>
</feature>